<organism evidence="2 3">
    <name type="scientific">Plectus sambesii</name>
    <dbReference type="NCBI Taxonomy" id="2011161"/>
    <lineage>
        <taxon>Eukaryota</taxon>
        <taxon>Metazoa</taxon>
        <taxon>Ecdysozoa</taxon>
        <taxon>Nematoda</taxon>
        <taxon>Chromadorea</taxon>
        <taxon>Plectida</taxon>
        <taxon>Plectina</taxon>
        <taxon>Plectoidea</taxon>
        <taxon>Plectidae</taxon>
        <taxon>Plectus</taxon>
    </lineage>
</organism>
<reference evidence="3" key="1">
    <citation type="submission" date="2022-11" db="UniProtKB">
        <authorList>
            <consortium name="WormBaseParasite"/>
        </authorList>
    </citation>
    <scope>IDENTIFICATION</scope>
</reference>
<evidence type="ECO:0000313" key="2">
    <source>
        <dbReference type="Proteomes" id="UP000887566"/>
    </source>
</evidence>
<sequence>MNRSTRPLRPFRSPPVAARTANGDIHNFYPLIRPTGEGRRYLARRIEESKSPLDDALLRARTDTAAAANFDSDTHRSLSVAFRAFLSADALYSSVFPSLSLLLFFAAGTPTRD</sequence>
<keyword evidence="1" id="KW-1133">Transmembrane helix</keyword>
<dbReference type="AlphaFoldDB" id="A0A914UI11"/>
<protein>
    <submittedName>
        <fullName evidence="3">Uncharacterized protein</fullName>
    </submittedName>
</protein>
<keyword evidence="1" id="KW-0812">Transmembrane</keyword>
<evidence type="ECO:0000256" key="1">
    <source>
        <dbReference type="SAM" id="Phobius"/>
    </source>
</evidence>
<dbReference type="WBParaSite" id="PSAMB.scaffold10335size4149.g33216.t1">
    <property type="protein sequence ID" value="PSAMB.scaffold10335size4149.g33216.t1"/>
    <property type="gene ID" value="PSAMB.scaffold10335size4149.g33216"/>
</dbReference>
<evidence type="ECO:0000313" key="3">
    <source>
        <dbReference type="WBParaSite" id="PSAMB.scaffold10335size4149.g33216.t1"/>
    </source>
</evidence>
<name>A0A914UI11_9BILA</name>
<accession>A0A914UI11</accession>
<keyword evidence="1" id="KW-0472">Membrane</keyword>
<dbReference type="Proteomes" id="UP000887566">
    <property type="component" value="Unplaced"/>
</dbReference>
<feature type="transmembrane region" description="Helical" evidence="1">
    <location>
        <begin position="84"/>
        <end position="107"/>
    </location>
</feature>
<keyword evidence="2" id="KW-1185">Reference proteome</keyword>
<proteinExistence type="predicted"/>